<evidence type="ECO:0000313" key="1">
    <source>
        <dbReference type="EMBL" id="NVN46321.1"/>
    </source>
</evidence>
<accession>A0ABX2P383</accession>
<evidence type="ECO:0000313" key="2">
    <source>
        <dbReference type="Proteomes" id="UP001516351"/>
    </source>
</evidence>
<dbReference type="Proteomes" id="UP001516351">
    <property type="component" value="Unassembled WGS sequence"/>
</dbReference>
<sequence>MTWESLPPDDALRPADTADIAEALIHALRFDGRRRVHDADELMAGVVAARLVAHLVRCGFVLMKRGAIAPHDTSNHRHPLATDEVS</sequence>
<name>A0ABX2P383_9PROT</name>
<organism evidence="1 2">
    <name type="scientific">Asaia spathodeae</name>
    <dbReference type="NCBI Taxonomy" id="657016"/>
    <lineage>
        <taxon>Bacteria</taxon>
        <taxon>Pseudomonadati</taxon>
        <taxon>Pseudomonadota</taxon>
        <taxon>Alphaproteobacteria</taxon>
        <taxon>Acetobacterales</taxon>
        <taxon>Acetobacteraceae</taxon>
        <taxon>Asaia</taxon>
    </lineage>
</organism>
<protein>
    <submittedName>
        <fullName evidence="1">Uncharacterized protein</fullName>
    </submittedName>
</protein>
<reference evidence="1 2" key="1">
    <citation type="submission" date="2020-06" db="EMBL/GenBank/DDBJ databases">
        <title>Synonyms of Asaia species.</title>
        <authorList>
            <person name="Sombolestani A."/>
        </authorList>
    </citation>
    <scope>NUCLEOTIDE SEQUENCE [LARGE SCALE GENOMIC DNA]</scope>
    <source>
        <strain evidence="1 2">LMG 27047</strain>
    </source>
</reference>
<keyword evidence="2" id="KW-1185">Reference proteome</keyword>
<dbReference type="EMBL" id="JABXXV010000003">
    <property type="protein sequence ID" value="NVN46321.1"/>
    <property type="molecule type" value="Genomic_DNA"/>
</dbReference>
<gene>
    <name evidence="1" type="ORF">HW542_05800</name>
</gene>
<dbReference type="RefSeq" id="WP_267312275.1">
    <property type="nucleotide sequence ID" value="NZ_JABXXT010000002.1"/>
</dbReference>
<comment type="caution">
    <text evidence="1">The sequence shown here is derived from an EMBL/GenBank/DDBJ whole genome shotgun (WGS) entry which is preliminary data.</text>
</comment>
<proteinExistence type="predicted"/>